<reference evidence="1 2" key="1">
    <citation type="submission" date="2022-03" db="EMBL/GenBank/DDBJ databases">
        <authorList>
            <person name="Macdonald S."/>
            <person name="Ahmed S."/>
            <person name="Newling K."/>
        </authorList>
    </citation>
    <scope>NUCLEOTIDE SEQUENCE [LARGE SCALE GENOMIC DNA]</scope>
</reference>
<name>A0ABC8JVF4_ERUVS</name>
<evidence type="ECO:0000313" key="1">
    <source>
        <dbReference type="EMBL" id="CAH8334037.1"/>
    </source>
</evidence>
<organism evidence="1 2">
    <name type="scientific">Eruca vesicaria subsp. sativa</name>
    <name type="common">Garden rocket</name>
    <name type="synonym">Eruca sativa</name>
    <dbReference type="NCBI Taxonomy" id="29727"/>
    <lineage>
        <taxon>Eukaryota</taxon>
        <taxon>Viridiplantae</taxon>
        <taxon>Streptophyta</taxon>
        <taxon>Embryophyta</taxon>
        <taxon>Tracheophyta</taxon>
        <taxon>Spermatophyta</taxon>
        <taxon>Magnoliopsida</taxon>
        <taxon>eudicotyledons</taxon>
        <taxon>Gunneridae</taxon>
        <taxon>Pentapetalae</taxon>
        <taxon>rosids</taxon>
        <taxon>malvids</taxon>
        <taxon>Brassicales</taxon>
        <taxon>Brassicaceae</taxon>
        <taxon>Brassiceae</taxon>
        <taxon>Eruca</taxon>
    </lineage>
</organism>
<gene>
    <name evidence="1" type="ORF">ERUC_LOCUS13013</name>
</gene>
<dbReference type="AlphaFoldDB" id="A0ABC8JVF4"/>
<evidence type="ECO:0000313" key="2">
    <source>
        <dbReference type="Proteomes" id="UP001642260"/>
    </source>
</evidence>
<proteinExistence type="predicted"/>
<keyword evidence="2" id="KW-1185">Reference proteome</keyword>
<sequence length="137" mass="15634">MFVWIIYRVLFIGDYGFLCISVLNGGDLDFVWDLVEKGDPMVWRINNGDLLLQGISDSANPTKVLCIPPIKRFFSHQVSFFEGGLSKGYRIMVLVSRHMGFLWFHFGRSHYQDGCYLVVLVFYALGVGQDVAIFQAL</sequence>
<comment type="caution">
    <text evidence="1">The sequence shown here is derived from an EMBL/GenBank/DDBJ whole genome shotgun (WGS) entry which is preliminary data.</text>
</comment>
<dbReference type="EMBL" id="CAKOAT010123599">
    <property type="protein sequence ID" value="CAH8334037.1"/>
    <property type="molecule type" value="Genomic_DNA"/>
</dbReference>
<dbReference type="Proteomes" id="UP001642260">
    <property type="component" value="Unassembled WGS sequence"/>
</dbReference>
<accession>A0ABC8JVF4</accession>
<protein>
    <submittedName>
        <fullName evidence="1">Uncharacterized protein</fullName>
    </submittedName>
</protein>